<comment type="caution">
    <text evidence="2">The sequence shown here is derived from an EMBL/GenBank/DDBJ whole genome shotgun (WGS) entry which is preliminary data.</text>
</comment>
<dbReference type="Pfam" id="PF12770">
    <property type="entry name" value="CHAT"/>
    <property type="match status" value="1"/>
</dbReference>
<dbReference type="EMBL" id="JBHLXD010000014">
    <property type="protein sequence ID" value="MFC0208730.1"/>
    <property type="molecule type" value="Genomic_DNA"/>
</dbReference>
<dbReference type="InterPro" id="IPR024983">
    <property type="entry name" value="CHAT_dom"/>
</dbReference>
<organism evidence="2 3">
    <name type="scientific">Chelativorans intermedius</name>
    <dbReference type="NCBI Taxonomy" id="515947"/>
    <lineage>
        <taxon>Bacteria</taxon>
        <taxon>Pseudomonadati</taxon>
        <taxon>Pseudomonadota</taxon>
        <taxon>Alphaproteobacteria</taxon>
        <taxon>Hyphomicrobiales</taxon>
        <taxon>Phyllobacteriaceae</taxon>
        <taxon>Chelativorans</taxon>
    </lineage>
</organism>
<gene>
    <name evidence="2" type="ORF">ACFFJ2_09990</name>
</gene>
<protein>
    <submittedName>
        <fullName evidence="2">CHAT domain-containing protein</fullName>
    </submittedName>
</protein>
<name>A0ABV6D7Y1_9HYPH</name>
<feature type="domain" description="CHAT" evidence="1">
    <location>
        <begin position="42"/>
        <end position="201"/>
    </location>
</feature>
<keyword evidence="3" id="KW-1185">Reference proteome</keyword>
<dbReference type="RefSeq" id="WP_378074638.1">
    <property type="nucleotide sequence ID" value="NZ_JAODNW010000022.1"/>
</dbReference>
<evidence type="ECO:0000313" key="3">
    <source>
        <dbReference type="Proteomes" id="UP001589755"/>
    </source>
</evidence>
<evidence type="ECO:0000259" key="1">
    <source>
        <dbReference type="Pfam" id="PF12770"/>
    </source>
</evidence>
<accession>A0ABV6D7Y1</accession>
<proteinExistence type="predicted"/>
<evidence type="ECO:0000313" key="2">
    <source>
        <dbReference type="EMBL" id="MFC0208730.1"/>
    </source>
</evidence>
<reference evidence="2 3" key="1">
    <citation type="submission" date="2024-09" db="EMBL/GenBank/DDBJ databases">
        <authorList>
            <person name="Sun Q."/>
            <person name="Mori K."/>
        </authorList>
    </citation>
    <scope>NUCLEOTIDE SEQUENCE [LARGE SCALE GENOMIC DNA]</scope>
    <source>
        <strain evidence="2 3">CCM 8543</strain>
    </source>
</reference>
<sequence>MLARGIEAAWQRPAKRARLTRAGSTEALRCSRRANMAENRYSAETLIVGMRELMRTIPELFIIESLTLEDEKAGRQEGELISRMLRLGGKTRTQYYYIRTEVELEEMIDLFDESNYRYLHISCHANSHGMALTFGDLSFSKLAGMLNPCLEDRRVFVSACEMANESLAAAILRETGCYSLIGPKRSIRFSDAAAFWVAFYHLIFKANKLSMKRETLRRRITELSAIFEEPINYFASSSTAKQGYTRVRNRTRVR</sequence>
<dbReference type="Proteomes" id="UP001589755">
    <property type="component" value="Unassembled WGS sequence"/>
</dbReference>